<dbReference type="EMBL" id="LCMV01000006">
    <property type="protein sequence ID" value="KKU44434.1"/>
    <property type="molecule type" value="Genomic_DNA"/>
</dbReference>
<evidence type="ECO:0000313" key="2">
    <source>
        <dbReference type="Proteomes" id="UP000034487"/>
    </source>
</evidence>
<organism evidence="1 2">
    <name type="scientific">Berkelbacteria bacterium GW2011_GWA2_46_7</name>
    <dbReference type="NCBI Taxonomy" id="1618335"/>
    <lineage>
        <taxon>Bacteria</taxon>
        <taxon>Candidatus Berkelbacteria</taxon>
    </lineage>
</organism>
<reference evidence="1 2" key="1">
    <citation type="journal article" date="2015" name="Nature">
        <title>rRNA introns, odd ribosomes, and small enigmatic genomes across a large radiation of phyla.</title>
        <authorList>
            <person name="Brown C.T."/>
            <person name="Hug L.A."/>
            <person name="Thomas B.C."/>
            <person name="Sharon I."/>
            <person name="Castelle C.J."/>
            <person name="Singh A."/>
            <person name="Wilkins M.J."/>
            <person name="Williams K.H."/>
            <person name="Banfield J.F."/>
        </authorList>
    </citation>
    <scope>NUCLEOTIDE SEQUENCE [LARGE SCALE GENOMIC DNA]</scope>
</reference>
<dbReference type="Proteomes" id="UP000034487">
    <property type="component" value="Unassembled WGS sequence"/>
</dbReference>
<accession>A0A0G1QHF9</accession>
<protein>
    <submittedName>
        <fullName evidence="1">Uncharacterized protein</fullName>
    </submittedName>
</protein>
<sequence>MYRRFSILLLLIIIVVGALPLLGLPLSSFAQTSDATPTKKTTDLRESIKTKRDAAKTSLDDYKAAREEQKLAKLITYGDKAIDERTAAVTGQKSRFSAKNCPAVALVAVNDAFATINAALIVQKTTLDSATTLEGAKTATREVFQKNRVYMFLVPAARGACVAQKLINIIIDGRLAEVVTKLKTAGIDTATIETKLAEAKASAQSAYNSYLQVLKAPGGDDEGNKAKMAAAKTSLQTVRKTLGDVKSDIANLLGTYRQQSKTSAPRTLDEPVTP</sequence>
<gene>
    <name evidence="1" type="ORF">UX60_C0006G0008</name>
</gene>
<dbReference type="AlphaFoldDB" id="A0A0G1QHF9"/>
<evidence type="ECO:0000313" key="1">
    <source>
        <dbReference type="EMBL" id="KKU44434.1"/>
    </source>
</evidence>
<proteinExistence type="predicted"/>
<comment type="caution">
    <text evidence="1">The sequence shown here is derived from an EMBL/GenBank/DDBJ whole genome shotgun (WGS) entry which is preliminary data.</text>
</comment>
<name>A0A0G1QHF9_9BACT</name>